<sequence length="80" mass="8696">MIQEITSFKVLLCGGTRNNPSSCSDCTRGEPSGVLLTIFGFTNSTLSVSSAKLPITAHRVYHWIAILTVDKLHCLSSIKE</sequence>
<evidence type="ECO:0000313" key="1">
    <source>
        <dbReference type="EMBL" id="BAN65289.1"/>
    </source>
</evidence>
<accession>S6BGM2</accession>
<dbReference type="EMBL" id="AK441495">
    <property type="protein sequence ID" value="BAN65289.1"/>
    <property type="molecule type" value="mRNA"/>
</dbReference>
<protein>
    <submittedName>
        <fullName evidence="1">Uncharacterized protein</fullName>
    </submittedName>
</protein>
<proteinExistence type="evidence at transcript level"/>
<dbReference type="AlphaFoldDB" id="S6BGM2"/>
<reference evidence="1" key="1">
    <citation type="journal article" date="2014" name="BMC Genomics">
        <title>The Babesia bovis gene and promoter model: an update from full-length EST analysis.</title>
        <authorList>
            <person name="Yamagishi J."/>
            <person name="Wakaguri H."/>
            <person name="Yokoyama N."/>
            <person name="Yamashita R."/>
            <person name="Suzuki Y."/>
            <person name="Xuan X."/>
            <person name="Igarashi I."/>
        </authorList>
    </citation>
    <scope>NUCLEOTIDE SEQUENCE</scope>
    <source>
        <strain evidence="1">Texas</strain>
    </source>
</reference>
<organism evidence="1">
    <name type="scientific">Babesia bovis</name>
    <dbReference type="NCBI Taxonomy" id="5865"/>
    <lineage>
        <taxon>Eukaryota</taxon>
        <taxon>Sar</taxon>
        <taxon>Alveolata</taxon>
        <taxon>Apicomplexa</taxon>
        <taxon>Aconoidasida</taxon>
        <taxon>Piroplasmida</taxon>
        <taxon>Babesiidae</taxon>
        <taxon>Babesia</taxon>
    </lineage>
</organism>
<name>S6BGM2_BABBO</name>